<dbReference type="eggNOG" id="COG3872">
    <property type="taxonomic scope" value="Bacteria"/>
</dbReference>
<feature type="transmembrane region" description="Helical" evidence="2">
    <location>
        <begin position="222"/>
        <end position="241"/>
    </location>
</feature>
<evidence type="ECO:0000256" key="2">
    <source>
        <dbReference type="SAM" id="Phobius"/>
    </source>
</evidence>
<dbReference type="Pfam" id="PF07136">
    <property type="entry name" value="DUF1385"/>
    <property type="match status" value="1"/>
</dbReference>
<dbReference type="AlphaFoldDB" id="K6Q159"/>
<evidence type="ECO:0000313" key="3">
    <source>
        <dbReference type="EMBL" id="EKP94674.1"/>
    </source>
</evidence>
<organism evidence="3 4">
    <name type="scientific">Thermaerobacter subterraneus DSM 13965</name>
    <dbReference type="NCBI Taxonomy" id="867903"/>
    <lineage>
        <taxon>Bacteria</taxon>
        <taxon>Bacillati</taxon>
        <taxon>Bacillota</taxon>
        <taxon>Clostridia</taxon>
        <taxon>Eubacteriales</taxon>
        <taxon>Clostridiales Family XVII. Incertae Sedis</taxon>
        <taxon>Thermaerobacter</taxon>
    </lineage>
</organism>
<protein>
    <submittedName>
        <fullName evidence="3">Metal-dependent enzyme</fullName>
    </submittedName>
</protein>
<name>K6Q159_9FIRM</name>
<keyword evidence="4" id="KW-1185">Reference proteome</keyword>
<keyword evidence="2" id="KW-0472">Membrane</keyword>
<dbReference type="STRING" id="867903.ThesuDRAFT_02415"/>
<comment type="caution">
    <text evidence="3">The sequence shown here is derived from an EMBL/GenBank/DDBJ whole genome shotgun (WGS) entry which is preliminary data.</text>
</comment>
<reference evidence="3" key="2">
    <citation type="submission" date="2012-10" db="EMBL/GenBank/DDBJ databases">
        <title>Improved high-quality draft of Thermaerobacter subterraneus C21, DSM 13965.</title>
        <authorList>
            <consortium name="DOE Joint Genome Institute"/>
            <person name="Eisen J."/>
            <person name="Huntemann M."/>
            <person name="Wei C.-L."/>
            <person name="Han J."/>
            <person name="Detter J.C."/>
            <person name="Han C."/>
            <person name="Tapia R."/>
            <person name="Chen A."/>
            <person name="Kyrpides N."/>
            <person name="Mavromatis K."/>
            <person name="Markowitz V."/>
            <person name="Szeto E."/>
            <person name="Ivanova N."/>
            <person name="Mikhailova N."/>
            <person name="Ovchinnikova G."/>
            <person name="Pagani I."/>
            <person name="Pati A."/>
            <person name="Goodwin L."/>
            <person name="Nordberg H.P."/>
            <person name="Cantor M.N."/>
            <person name="Hua S.X."/>
            <person name="Woyke T."/>
            <person name="Eisen J."/>
            <person name="Klenk H.-P."/>
        </authorList>
    </citation>
    <scope>NUCLEOTIDE SEQUENCE [LARGE SCALE GENOMIC DNA]</scope>
    <source>
        <strain evidence="3">DSM 13965</strain>
    </source>
</reference>
<dbReference type="InterPro" id="IPR010787">
    <property type="entry name" value="DUF1385"/>
</dbReference>
<dbReference type="HOGENOM" id="CLU_038140_0_0_9"/>
<evidence type="ECO:0000256" key="1">
    <source>
        <dbReference type="SAM" id="MobiDB-lite"/>
    </source>
</evidence>
<feature type="transmembrane region" description="Helical" evidence="2">
    <location>
        <begin position="247"/>
        <end position="269"/>
    </location>
</feature>
<dbReference type="PANTHER" id="PTHR42867:SF1">
    <property type="entry name" value="MEMBRANE PROTEIN-RELATED"/>
    <property type="match status" value="1"/>
</dbReference>
<dbReference type="Proteomes" id="UP000005710">
    <property type="component" value="Unassembled WGS sequence"/>
</dbReference>
<proteinExistence type="predicted"/>
<evidence type="ECO:0000313" key="4">
    <source>
        <dbReference type="Proteomes" id="UP000005710"/>
    </source>
</evidence>
<feature type="region of interest" description="Disordered" evidence="1">
    <location>
        <begin position="86"/>
        <end position="114"/>
    </location>
</feature>
<keyword evidence="2" id="KW-0812">Transmembrane</keyword>
<feature type="compositionally biased region" description="Low complexity" evidence="1">
    <location>
        <begin position="323"/>
        <end position="365"/>
    </location>
</feature>
<reference evidence="3" key="1">
    <citation type="submission" date="2010-10" db="EMBL/GenBank/DDBJ databases">
        <authorList>
            <consortium name="US DOE Joint Genome Institute (JGI-PGF)"/>
            <person name="Lucas S."/>
            <person name="Copeland A."/>
            <person name="Lapidus A."/>
            <person name="Bruce D."/>
            <person name="Goodwin L."/>
            <person name="Pitluck S."/>
            <person name="Kyrpides N."/>
            <person name="Mavromatis K."/>
            <person name="Detter J.C."/>
            <person name="Han C."/>
            <person name="Land M."/>
            <person name="Hauser L."/>
            <person name="Markowitz V."/>
            <person name="Cheng J.-F."/>
            <person name="Hugenholtz P."/>
            <person name="Woyke T."/>
            <person name="Wu D."/>
            <person name="Pukall R."/>
            <person name="Wahrenburg C."/>
            <person name="Brambilla E."/>
            <person name="Klenk H.-P."/>
            <person name="Eisen J.A."/>
        </authorList>
    </citation>
    <scope>NUCLEOTIDE SEQUENCE [LARGE SCALE GENOMIC DNA]</scope>
    <source>
        <strain evidence="3">DSM 13965</strain>
    </source>
</reference>
<feature type="region of interest" description="Disordered" evidence="1">
    <location>
        <begin position="317"/>
        <end position="372"/>
    </location>
</feature>
<sequence>MGMDWRNRFGGQAVIEGVMMRGAGRLALAVRRPDGSIHVTVRPHTAYTARRSWLGWPFLRGIAALAEALVVGIQVLNESARLAEEPAGGAARGGTQGLDHPAGRHGREVPARDAGVPPGDRWVTVVNVLALALGLGLFVLVPTWVATAMATGELARNLVEGAVRLVLLLGYMAAIGRLPDIQRVYQYHGAEHKAIHALEAGAPLEPEVAQGFSRFHPRCGTAFLLFVAVTAVLVHALFGWPDFWQRTLLRLALVPVVAGLAYEWILLAARSTSPWVRWMSAPGLWLQRLTTAEPSLDQLEVALAALKACLPREGLQARAGREPGATTAGRAQAAGPGAATGAAAAQPAQAPAGAVPVPASPGAAAFPPPASR</sequence>
<dbReference type="EMBL" id="AENY02000003">
    <property type="protein sequence ID" value="EKP94674.1"/>
    <property type="molecule type" value="Genomic_DNA"/>
</dbReference>
<feature type="transmembrane region" description="Helical" evidence="2">
    <location>
        <begin position="161"/>
        <end position="178"/>
    </location>
</feature>
<gene>
    <name evidence="3" type="ORF">ThesuDRAFT_02415</name>
</gene>
<feature type="compositionally biased region" description="Basic and acidic residues" evidence="1">
    <location>
        <begin position="101"/>
        <end position="111"/>
    </location>
</feature>
<feature type="transmembrane region" description="Helical" evidence="2">
    <location>
        <begin position="122"/>
        <end position="141"/>
    </location>
</feature>
<dbReference type="PANTHER" id="PTHR42867">
    <property type="entry name" value="MEMBRANE PROTEIN-RELATED"/>
    <property type="match status" value="1"/>
</dbReference>
<keyword evidence="2" id="KW-1133">Transmembrane helix</keyword>
<accession>K6Q159</accession>